<evidence type="ECO:0000313" key="2">
    <source>
        <dbReference type="EMBL" id="NYS47836.1"/>
    </source>
</evidence>
<proteinExistence type="predicted"/>
<feature type="region of interest" description="Disordered" evidence="1">
    <location>
        <begin position="1"/>
        <end position="22"/>
    </location>
</feature>
<accession>A0ABX2T0X8</accession>
<gene>
    <name evidence="2" type="ORF">HZY85_06490</name>
</gene>
<protein>
    <submittedName>
        <fullName evidence="2">Uncharacterized protein</fullName>
    </submittedName>
</protein>
<sequence>MQKVRGDNVPHDVPHSVPHDVPQGRDELIEFIEAQVRLNNKITRQAIA</sequence>
<organism evidence="2 3">
    <name type="scientific">Gemelliphila palaticanis</name>
    <dbReference type="NCBI Taxonomy" id="81950"/>
    <lineage>
        <taxon>Bacteria</taxon>
        <taxon>Bacillati</taxon>
        <taxon>Bacillota</taxon>
        <taxon>Bacilli</taxon>
        <taxon>Bacillales</taxon>
        <taxon>Gemellaceae</taxon>
        <taxon>Gemelliphila</taxon>
    </lineage>
</organism>
<name>A0ABX2T0X8_9BACL</name>
<keyword evidence="3" id="KW-1185">Reference proteome</keyword>
<evidence type="ECO:0000256" key="1">
    <source>
        <dbReference type="SAM" id="MobiDB-lite"/>
    </source>
</evidence>
<evidence type="ECO:0000313" key="3">
    <source>
        <dbReference type="Proteomes" id="UP000531840"/>
    </source>
</evidence>
<dbReference type="EMBL" id="JACBYF010000014">
    <property type="protein sequence ID" value="NYS47836.1"/>
    <property type="molecule type" value="Genomic_DNA"/>
</dbReference>
<dbReference type="Proteomes" id="UP000531840">
    <property type="component" value="Unassembled WGS sequence"/>
</dbReference>
<reference evidence="2 3" key="1">
    <citation type="submission" date="2020-07" db="EMBL/GenBank/DDBJ databases">
        <title>MOT database genomes.</title>
        <authorList>
            <person name="Joseph S."/>
            <person name="Aduse-Opoku J."/>
            <person name="Hashim A."/>
            <person name="Wade W."/>
            <person name="Curtis M."/>
        </authorList>
    </citation>
    <scope>NUCLEOTIDE SEQUENCE [LARGE SCALE GENOMIC DNA]</scope>
    <source>
        <strain evidence="2 3">CIP 106318</strain>
    </source>
</reference>
<comment type="caution">
    <text evidence="2">The sequence shown here is derived from an EMBL/GenBank/DDBJ whole genome shotgun (WGS) entry which is preliminary data.</text>
</comment>